<reference evidence="2 3" key="1">
    <citation type="submission" date="2008-07" db="EMBL/GenBank/DDBJ databases">
        <title>Complete sequence of Geobacter bemidjiensis BEM.</title>
        <authorList>
            <consortium name="US DOE Joint Genome Institute"/>
            <person name="Lucas S."/>
            <person name="Copeland A."/>
            <person name="Lapidus A."/>
            <person name="Glavina del Rio T."/>
            <person name="Dalin E."/>
            <person name="Tice H."/>
            <person name="Bruce D."/>
            <person name="Goodwin L."/>
            <person name="Pitluck S."/>
            <person name="Kiss H."/>
            <person name="Brettin T."/>
            <person name="Detter J.C."/>
            <person name="Han C."/>
            <person name="Kuske C.R."/>
            <person name="Schmutz J."/>
            <person name="Larimer F."/>
            <person name="Land M."/>
            <person name="Hauser L."/>
            <person name="Kyrpides N."/>
            <person name="Lykidis A."/>
            <person name="Lovley D."/>
            <person name="Richardson P."/>
        </authorList>
    </citation>
    <scope>NUCLEOTIDE SEQUENCE [LARGE SCALE GENOMIC DNA]</scope>
    <source>
        <strain evidence="3">ATCC BAA-1014 / DSM 16622 / JCM 12645 / Bem</strain>
    </source>
</reference>
<protein>
    <submittedName>
        <fullName evidence="2">Uncharacterized protein</fullName>
    </submittedName>
</protein>
<dbReference type="KEGG" id="gbm:Gbem_4104"/>
<proteinExistence type="predicted"/>
<dbReference type="AlphaFoldDB" id="E1P6A8"/>
<accession>E1P6A8</accession>
<dbReference type="EMBL" id="CP001124">
    <property type="protein sequence ID" value="ADO00803.1"/>
    <property type="molecule type" value="Genomic_DNA"/>
</dbReference>
<evidence type="ECO:0000256" key="1">
    <source>
        <dbReference type="SAM" id="MobiDB-lite"/>
    </source>
</evidence>
<dbReference type="Proteomes" id="UP000008825">
    <property type="component" value="Chromosome"/>
</dbReference>
<evidence type="ECO:0000313" key="2">
    <source>
        <dbReference type="EMBL" id="ADO00803.1"/>
    </source>
</evidence>
<keyword evidence="3" id="KW-1185">Reference proteome</keyword>
<reference evidence="2 3" key="2">
    <citation type="journal article" date="2010" name="BMC Genomics">
        <title>The genome of Geobacter bemidjiensis, exemplar for the subsurface clade of Geobacter species that predominate in Fe(III)-reducing subsurface environments.</title>
        <authorList>
            <person name="Aklujkar M."/>
            <person name="Young N.D."/>
            <person name="Holmes D."/>
            <person name="Chavan M."/>
            <person name="Risso C."/>
            <person name="Kiss H.E."/>
            <person name="Han C.S."/>
            <person name="Land M.L."/>
            <person name="Lovley D.R."/>
        </authorList>
    </citation>
    <scope>NUCLEOTIDE SEQUENCE [LARGE SCALE GENOMIC DNA]</scope>
    <source>
        <strain evidence="3">ATCC BAA-1014 / DSM 16622 / JCM 12645 / Bem</strain>
    </source>
</reference>
<feature type="region of interest" description="Disordered" evidence="1">
    <location>
        <begin position="80"/>
        <end position="100"/>
    </location>
</feature>
<name>E1P6A8_CITBB</name>
<gene>
    <name evidence="2" type="ordered locus">Gbem_4104</name>
</gene>
<feature type="compositionally biased region" description="Basic residues" evidence="1">
    <location>
        <begin position="80"/>
        <end position="92"/>
    </location>
</feature>
<sequence>MSHNPSQDILCQVECMGSQGLHGGERLARFRRDWWQDYTAEGSLLSSCFAYLGDRLNYIPRRAHRTLGFKKLSPPWPSRRVRALPLKTRRTPRPSGMASLEIPSRTFDVSVSTLTVKLLASTPPTR</sequence>
<organism evidence="2 3">
    <name type="scientific">Citrifermentans bemidjiense (strain ATCC BAA-1014 / DSM 16622 / JCM 12645 / Bem)</name>
    <name type="common">Geobacter bemidjiensis</name>
    <dbReference type="NCBI Taxonomy" id="404380"/>
    <lineage>
        <taxon>Bacteria</taxon>
        <taxon>Pseudomonadati</taxon>
        <taxon>Thermodesulfobacteriota</taxon>
        <taxon>Desulfuromonadia</taxon>
        <taxon>Geobacterales</taxon>
        <taxon>Geobacteraceae</taxon>
        <taxon>Citrifermentans</taxon>
    </lineage>
</organism>
<dbReference type="HOGENOM" id="CLU_1978329_0_0_7"/>
<evidence type="ECO:0000313" key="3">
    <source>
        <dbReference type="Proteomes" id="UP000008825"/>
    </source>
</evidence>